<dbReference type="SUPFAM" id="SSF55424">
    <property type="entry name" value="FAD/NAD-linked reductases, dimerisation (C-terminal) domain"/>
    <property type="match status" value="1"/>
</dbReference>
<evidence type="ECO:0000259" key="13">
    <source>
        <dbReference type="Pfam" id="PF00462"/>
    </source>
</evidence>
<dbReference type="GO" id="GO:0005829">
    <property type="term" value="C:cytosol"/>
    <property type="evidence" value="ECO:0007669"/>
    <property type="project" value="TreeGrafter"/>
</dbReference>
<evidence type="ECO:0000259" key="15">
    <source>
        <dbReference type="Pfam" id="PF07992"/>
    </source>
</evidence>
<dbReference type="InterPro" id="IPR006338">
    <property type="entry name" value="Thioredoxin/glutathione_Rdtase"/>
</dbReference>
<evidence type="ECO:0000256" key="5">
    <source>
        <dbReference type="ARBA" id="ARBA00022630"/>
    </source>
</evidence>
<feature type="domain" description="Glutaredoxin" evidence="13">
    <location>
        <begin position="87"/>
        <end position="150"/>
    </location>
</feature>
<evidence type="ECO:0000256" key="8">
    <source>
        <dbReference type="ARBA" id="ARBA00022982"/>
    </source>
</evidence>
<dbReference type="GO" id="GO:0004362">
    <property type="term" value="F:glutathione-disulfide reductase (NADPH) activity"/>
    <property type="evidence" value="ECO:0007669"/>
    <property type="project" value="TreeGrafter"/>
</dbReference>
<protein>
    <submittedName>
        <fullName evidence="16">Thioredoxin reductase 3</fullName>
    </submittedName>
</protein>
<proteinExistence type="inferred from homology"/>
<evidence type="ECO:0000256" key="6">
    <source>
        <dbReference type="ARBA" id="ARBA00022827"/>
    </source>
</evidence>
<dbReference type="Gene3D" id="3.40.30.10">
    <property type="entry name" value="Glutaredoxin"/>
    <property type="match status" value="4"/>
</dbReference>
<evidence type="ECO:0000313" key="16">
    <source>
        <dbReference type="EMBL" id="CAG6722337.1"/>
    </source>
</evidence>
<dbReference type="GO" id="GO:0006749">
    <property type="term" value="P:glutathione metabolic process"/>
    <property type="evidence" value="ECO:0007669"/>
    <property type="project" value="TreeGrafter"/>
</dbReference>
<dbReference type="InterPro" id="IPR011767">
    <property type="entry name" value="GLR_AS"/>
</dbReference>
<sequence>MMLLRFFLSQPGSKLGSLRFRNSLCRNLNFSKFNCPKHEGHVFLSKRHQQLFVISKHRFHEKTMSVSQPGGSEVATFINEEIAANNVLIFSKTTCPFCTKIKEKFQSVQQPFKAIELDLLGQDGVAIQNALYEKTKQKTVPNIFINMTHVGGCDSTLKLFETGEINKLIHPTFNPTVFVNSEITNNMIMIFSKSYCPFCTKVKDKFNSAGLKFKAVELDLLSDQGVQIQNELFDKTGQKTVPNIFINGKHIGGCDATLKLFETGEIFKILSPEKEMEKAFNPVSFVNEEIANNTVLIFSKMTCPYCSKAKERFKSINQDFKAVELDLLGEDGAKIQNALFEKTGQKTVPNIFINGKHIGGCDATLKLFADGSITKLLESYPASTTTNTNIEHILKNNKLVVFGQIDNNLKEALETYPYSRVDLSDGIKQELYERSGKKLDTYLFFNQQPVLIDELKTIETTFSNIDQYIQNNKVLVYSKTHCPFCKQAKKLLAENECNFHVVELDTLPDGARIQDALFERTGQKTVPSIFIHGKHIGGCSDLLDCYHDGRLNDYLDNNFQTYDYDLCVIGGGSGGISAAKEAALLGKKVALFDFVTPSRHGTVWGLGGTCVNVGCIPKKLFHRASLLNEEASTSENFGFGMKKTFTWKILVDNVQKYIRNLNNNYEQELKKNKIDYFNVKAQFVDKHRVQITGQENTVSAQNIVIAVGGRPTYPDIPGAHLGITSDDLFSLNKDPGKVLLVGASYIALECAGFLNGLGYDTTVMVRSILLRGFDQDIANMIGDDLESRGVKFIRSTIPTELMEQDENSILVKAENSNTKEKYKDVFNTVVFAIGRTACTQELNLDSLNLSVQQNQKLITSHEKTQVHSVYAVGDVIHNAPELTPVAIKAGKLLVRRIYRKSTEQMNYKLVPTTVFTPLEYGCVGYSETEAKATFKNVVVYHNQFVPLENALESEPRKCYAKLVCDADNKDKVLGLHVLGPNAGEITQGYALGIMLGATKQDFDALIGIHPTCAEVFTTLNVSKESNKKLESSGC</sequence>
<organism evidence="16">
    <name type="scientific">Cacopsylla melanoneura</name>
    <dbReference type="NCBI Taxonomy" id="428564"/>
    <lineage>
        <taxon>Eukaryota</taxon>
        <taxon>Metazoa</taxon>
        <taxon>Ecdysozoa</taxon>
        <taxon>Arthropoda</taxon>
        <taxon>Hexapoda</taxon>
        <taxon>Insecta</taxon>
        <taxon>Pterygota</taxon>
        <taxon>Neoptera</taxon>
        <taxon>Paraneoptera</taxon>
        <taxon>Hemiptera</taxon>
        <taxon>Sternorrhyncha</taxon>
        <taxon>Psylloidea</taxon>
        <taxon>Psyllidae</taxon>
        <taxon>Psyllinae</taxon>
        <taxon>Cacopsylla</taxon>
    </lineage>
</organism>
<keyword evidence="8" id="KW-0249">Electron transport</keyword>
<dbReference type="InterPro" id="IPR036249">
    <property type="entry name" value="Thioredoxin-like_sf"/>
</dbReference>
<dbReference type="InterPro" id="IPR011899">
    <property type="entry name" value="Glutaredoxin_euk/vir"/>
</dbReference>
<feature type="domain" description="FAD/NAD(P)-binding" evidence="15">
    <location>
        <begin position="564"/>
        <end position="890"/>
    </location>
</feature>
<evidence type="ECO:0000256" key="10">
    <source>
        <dbReference type="ARBA" id="ARBA00023157"/>
    </source>
</evidence>
<dbReference type="SUPFAM" id="SSF51905">
    <property type="entry name" value="FAD/NAD(P)-binding domain"/>
    <property type="match status" value="1"/>
</dbReference>
<evidence type="ECO:0000256" key="11">
    <source>
        <dbReference type="ARBA" id="ARBA00023284"/>
    </source>
</evidence>
<dbReference type="Gene3D" id="3.50.50.60">
    <property type="entry name" value="FAD/NAD(P)-binding domain"/>
    <property type="match status" value="2"/>
</dbReference>
<keyword evidence="10" id="KW-1015">Disulfide bond</keyword>
<dbReference type="FunFam" id="3.50.50.60:FF:000012">
    <property type="entry name" value="Thioredoxin reductase 1, cytoplasmic"/>
    <property type="match status" value="1"/>
</dbReference>
<feature type="domain" description="Glutaredoxin" evidence="13">
    <location>
        <begin position="474"/>
        <end position="536"/>
    </location>
</feature>
<keyword evidence="11 12" id="KW-0676">Redox-active center</keyword>
<evidence type="ECO:0000256" key="12">
    <source>
        <dbReference type="RuleBase" id="RU003691"/>
    </source>
</evidence>
<reference evidence="16" key="1">
    <citation type="submission" date="2021-05" db="EMBL/GenBank/DDBJ databases">
        <authorList>
            <person name="Alioto T."/>
            <person name="Alioto T."/>
            <person name="Gomez Garrido J."/>
        </authorList>
    </citation>
    <scope>NUCLEOTIDE SEQUENCE</scope>
</reference>
<comment type="cofactor">
    <cofactor evidence="1">
        <name>FAD</name>
        <dbReference type="ChEBI" id="CHEBI:57692"/>
    </cofactor>
</comment>
<feature type="domain" description="Glutaredoxin" evidence="13">
    <location>
        <begin position="295"/>
        <end position="358"/>
    </location>
</feature>
<evidence type="ECO:0000256" key="1">
    <source>
        <dbReference type="ARBA" id="ARBA00001974"/>
    </source>
</evidence>
<evidence type="ECO:0000256" key="7">
    <source>
        <dbReference type="ARBA" id="ARBA00022857"/>
    </source>
</evidence>
<name>A0A8D8VJ77_9HEMI</name>
<dbReference type="AlphaFoldDB" id="A0A8D8VJ77"/>
<dbReference type="GO" id="GO:0045454">
    <property type="term" value="P:cell redox homeostasis"/>
    <property type="evidence" value="ECO:0007669"/>
    <property type="project" value="InterPro"/>
</dbReference>
<dbReference type="InterPro" id="IPR036188">
    <property type="entry name" value="FAD/NAD-bd_sf"/>
</dbReference>
<keyword evidence="6 12" id="KW-0274">FAD</keyword>
<evidence type="ECO:0000256" key="2">
    <source>
        <dbReference type="ARBA" id="ARBA00002549"/>
    </source>
</evidence>
<evidence type="ECO:0000256" key="3">
    <source>
        <dbReference type="ARBA" id="ARBA00007532"/>
    </source>
</evidence>
<dbReference type="PROSITE" id="PS00195">
    <property type="entry name" value="GLUTAREDOXIN_1"/>
    <property type="match status" value="1"/>
</dbReference>
<evidence type="ECO:0000256" key="4">
    <source>
        <dbReference type="ARBA" id="ARBA00022448"/>
    </source>
</evidence>
<dbReference type="GO" id="GO:0034599">
    <property type="term" value="P:cellular response to oxidative stress"/>
    <property type="evidence" value="ECO:0007669"/>
    <property type="project" value="TreeGrafter"/>
</dbReference>
<keyword evidence="9 12" id="KW-0560">Oxidoreductase</keyword>
<dbReference type="InterPro" id="IPR016156">
    <property type="entry name" value="FAD/NAD-linked_Rdtase_dimer_sf"/>
</dbReference>
<dbReference type="GO" id="GO:0005739">
    <property type="term" value="C:mitochondrion"/>
    <property type="evidence" value="ECO:0007669"/>
    <property type="project" value="TreeGrafter"/>
</dbReference>
<dbReference type="InterPro" id="IPR002109">
    <property type="entry name" value="Glutaredoxin"/>
</dbReference>
<feature type="domain" description="Glutaredoxin" evidence="13">
    <location>
        <begin position="188"/>
        <end position="251"/>
    </location>
</feature>
<dbReference type="NCBIfam" id="TIGR02180">
    <property type="entry name" value="GRX_euk"/>
    <property type="match status" value="2"/>
</dbReference>
<dbReference type="CDD" id="cd03419">
    <property type="entry name" value="GRX_GRXh_1_2_like"/>
    <property type="match status" value="4"/>
</dbReference>
<dbReference type="PROSITE" id="PS00076">
    <property type="entry name" value="PYRIDINE_REDOX_1"/>
    <property type="match status" value="1"/>
</dbReference>
<comment type="function">
    <text evidence="2">Has a glutathione-disulfide oxidoreductase activity in the presence of NADPH and glutathione reductase. Reduces low molecular weight disulfides and proteins.</text>
</comment>
<dbReference type="InterPro" id="IPR004099">
    <property type="entry name" value="Pyr_nucl-diS_OxRdtase_dimer"/>
</dbReference>
<dbReference type="PANTHER" id="PTHR42737:SF2">
    <property type="entry name" value="GLUTATHIONE REDUCTASE"/>
    <property type="match status" value="1"/>
</dbReference>
<dbReference type="PRINTS" id="PR00368">
    <property type="entry name" value="FADPNR"/>
</dbReference>
<comment type="similarity">
    <text evidence="3 12">Belongs to the class-I pyridine nucleotide-disulfide oxidoreductase family.</text>
</comment>
<dbReference type="PRINTS" id="PR00411">
    <property type="entry name" value="PNDRDTASEI"/>
</dbReference>
<keyword evidence="5 12" id="KW-0285">Flavoprotein</keyword>
<keyword evidence="7" id="KW-0521">NADP</keyword>
<dbReference type="Pfam" id="PF02852">
    <property type="entry name" value="Pyr_redox_dim"/>
    <property type="match status" value="1"/>
</dbReference>
<dbReference type="NCBIfam" id="TIGR01438">
    <property type="entry name" value="TGR"/>
    <property type="match status" value="1"/>
</dbReference>
<dbReference type="PANTHER" id="PTHR42737">
    <property type="entry name" value="GLUTATHIONE REDUCTASE"/>
    <property type="match status" value="1"/>
</dbReference>
<dbReference type="GO" id="GO:0004791">
    <property type="term" value="F:thioredoxin-disulfide reductase (NADPH) activity"/>
    <property type="evidence" value="ECO:0007669"/>
    <property type="project" value="InterPro"/>
</dbReference>
<dbReference type="EMBL" id="HBUF01363615">
    <property type="protein sequence ID" value="CAG6722337.1"/>
    <property type="molecule type" value="Transcribed_RNA"/>
</dbReference>
<dbReference type="InterPro" id="IPR023753">
    <property type="entry name" value="FAD/NAD-binding_dom"/>
</dbReference>
<dbReference type="Pfam" id="PF00462">
    <property type="entry name" value="Glutaredoxin"/>
    <property type="match status" value="4"/>
</dbReference>
<evidence type="ECO:0000259" key="14">
    <source>
        <dbReference type="Pfam" id="PF02852"/>
    </source>
</evidence>
<dbReference type="SUPFAM" id="SSF52833">
    <property type="entry name" value="Thioredoxin-like"/>
    <property type="match status" value="4"/>
</dbReference>
<accession>A0A8D8VJ77</accession>
<evidence type="ECO:0000256" key="9">
    <source>
        <dbReference type="ARBA" id="ARBA00023002"/>
    </source>
</evidence>
<dbReference type="InterPro" id="IPR012999">
    <property type="entry name" value="Pyr_OxRdtase_I_AS"/>
</dbReference>
<dbReference type="Pfam" id="PF07992">
    <property type="entry name" value="Pyr_redox_2"/>
    <property type="match status" value="1"/>
</dbReference>
<dbReference type="InterPro" id="IPR046952">
    <property type="entry name" value="GSHR/TRXR-like"/>
</dbReference>
<keyword evidence="4" id="KW-0813">Transport</keyword>
<dbReference type="GO" id="GO:0050660">
    <property type="term" value="F:flavin adenine dinucleotide binding"/>
    <property type="evidence" value="ECO:0007669"/>
    <property type="project" value="InterPro"/>
</dbReference>
<dbReference type="PROSITE" id="PS51354">
    <property type="entry name" value="GLUTAREDOXIN_2"/>
    <property type="match status" value="4"/>
</dbReference>
<dbReference type="Gene3D" id="3.30.390.30">
    <property type="match status" value="1"/>
</dbReference>
<feature type="domain" description="Pyridine nucleotide-disulphide oxidoreductase dimerisation" evidence="14">
    <location>
        <begin position="910"/>
        <end position="1018"/>
    </location>
</feature>